<dbReference type="PANTHER" id="PTHR30153">
    <property type="entry name" value="REPLICATIVE DNA HELICASE DNAB"/>
    <property type="match status" value="1"/>
</dbReference>
<dbReference type="Pfam" id="PF03796">
    <property type="entry name" value="DnaB_C"/>
    <property type="match status" value="1"/>
</dbReference>
<organism evidence="2 3">
    <name type="scientific">Candidatus Phytoplasma pruni</name>
    <dbReference type="NCBI Taxonomy" id="479893"/>
    <lineage>
        <taxon>Bacteria</taxon>
        <taxon>Bacillati</taxon>
        <taxon>Mycoplasmatota</taxon>
        <taxon>Mollicutes</taxon>
        <taxon>Acholeplasmatales</taxon>
        <taxon>Acholeplasmataceae</taxon>
        <taxon>Candidatus Phytoplasma</taxon>
        <taxon>16SrIII (X-disease group)</taxon>
    </lineage>
</organism>
<dbReference type="GO" id="GO:0005829">
    <property type="term" value="C:cytosol"/>
    <property type="evidence" value="ECO:0007669"/>
    <property type="project" value="TreeGrafter"/>
</dbReference>
<dbReference type="RefSeq" id="WP_178733961.1">
    <property type="nucleotide sequence ID" value="NZ_JABUOH010000014.1"/>
</dbReference>
<protein>
    <submittedName>
        <fullName evidence="2">AAA family ATPase</fullName>
    </submittedName>
</protein>
<proteinExistence type="predicted"/>
<feature type="domain" description="SF4 helicase" evidence="1">
    <location>
        <begin position="193"/>
        <end position="496"/>
    </location>
</feature>
<dbReference type="PANTHER" id="PTHR30153:SF2">
    <property type="entry name" value="REPLICATIVE DNA HELICASE"/>
    <property type="match status" value="1"/>
</dbReference>
<dbReference type="GO" id="GO:0006260">
    <property type="term" value="P:DNA replication"/>
    <property type="evidence" value="ECO:0007669"/>
    <property type="project" value="InterPro"/>
</dbReference>
<dbReference type="Gene3D" id="3.40.50.300">
    <property type="entry name" value="P-loop containing nucleotide triphosphate hydrolases"/>
    <property type="match status" value="1"/>
</dbReference>
<dbReference type="InterPro" id="IPR007694">
    <property type="entry name" value="DNA_helicase_DnaB-like_C"/>
</dbReference>
<comment type="caution">
    <text evidence="2">The sequence shown here is derived from an EMBL/GenBank/DDBJ whole genome shotgun (WGS) entry which is preliminary data.</text>
</comment>
<dbReference type="AlphaFoldDB" id="A0A851HFZ9"/>
<accession>A0A851HFZ9</accession>
<reference evidence="2 3" key="1">
    <citation type="submission" date="2020-06" db="EMBL/GenBank/DDBJ databases">
        <title>Draft genome sequence of Candidatus Phytoplasma pruni (X-disease group, subgroup 16SrIII-B) strain ChTDIII from Argentina.</title>
        <authorList>
            <person name="Fernandez F.D."/>
            <person name="Zuebert C."/>
            <person name="Huettel B."/>
            <person name="Kube M."/>
            <person name="Conci L.R."/>
        </authorList>
    </citation>
    <scope>NUCLEOTIDE SEQUENCE [LARGE SCALE GENOMIC DNA]</scope>
    <source>
        <strain evidence="2 3">ChTDIII</strain>
    </source>
</reference>
<dbReference type="GO" id="GO:0005524">
    <property type="term" value="F:ATP binding"/>
    <property type="evidence" value="ECO:0007669"/>
    <property type="project" value="InterPro"/>
</dbReference>
<evidence type="ECO:0000259" key="1">
    <source>
        <dbReference type="PROSITE" id="PS51199"/>
    </source>
</evidence>
<dbReference type="SUPFAM" id="SSF52540">
    <property type="entry name" value="P-loop containing nucleoside triphosphate hydrolases"/>
    <property type="match status" value="1"/>
</dbReference>
<keyword evidence="3" id="KW-1185">Reference proteome</keyword>
<evidence type="ECO:0000313" key="2">
    <source>
        <dbReference type="EMBL" id="NWN45560.1"/>
    </source>
</evidence>
<dbReference type="Proteomes" id="UP000568109">
    <property type="component" value="Unassembled WGS sequence"/>
</dbReference>
<dbReference type="InterPro" id="IPR027417">
    <property type="entry name" value="P-loop_NTPase"/>
</dbReference>
<name>A0A851HFZ9_9MOLU</name>
<evidence type="ECO:0000313" key="3">
    <source>
        <dbReference type="Proteomes" id="UP000568109"/>
    </source>
</evidence>
<dbReference type="PROSITE" id="PS51199">
    <property type="entry name" value="SF4_HELICASE"/>
    <property type="match status" value="1"/>
</dbReference>
<sequence length="502" mass="58566">MSILNPEQQALHQLITLIQQKDLEKLQLFSSLIKSKPLLSDKNQKIFNATEHLFINDSLANNPFKLFQNREEMVDEIKKYIINNFPDDSFYNDDFTYLTDENLHPKSMQFIDKLQNISTKEQLFKKLIEYTRPTHENADPHQKEQYYDNIFKKLKEFVFSLPNDEDKSLMTVGEMAQQFPEIFDASAEAKAKIEEEYFHLSDNFKTLNRATKGFKRGQVITIGGSTGLGKTAFTYHLINDLSRVKVKETQDYPHVLVFSFEMGADENITRLSAQETKIPLHTILEKDFNNITQTEYEHKMKLAQTHFSQLNLTFSYEKSHSLTYIKNLLYKLKLNNKIDIVILDHLQITKSIQYQDNDRLAIDEIMTSLKNMAQELKIVVIILSQFSRDSYKPGTQHTPNVASLKGSGGIETNSDIVLTMSKWQPHWDLQKTKEKEVNCYNPYDTQLINNFAHHQKEDNHEFIEVNIQKNRSGTKKVLVYLFETDIQSFQELGYVENDTNNN</sequence>
<dbReference type="EMBL" id="JABUOH010000014">
    <property type="protein sequence ID" value="NWN45560.1"/>
    <property type="molecule type" value="Genomic_DNA"/>
</dbReference>
<dbReference type="GO" id="GO:0003678">
    <property type="term" value="F:DNA helicase activity"/>
    <property type="evidence" value="ECO:0007669"/>
    <property type="project" value="InterPro"/>
</dbReference>
<gene>
    <name evidence="2" type="ORF">HR065_00475</name>
</gene>